<feature type="transmembrane region" description="Helical" evidence="2">
    <location>
        <begin position="150"/>
        <end position="174"/>
    </location>
</feature>
<dbReference type="Proteomes" id="UP000094828">
    <property type="component" value="Unassembled WGS sequence"/>
</dbReference>
<keyword evidence="4" id="KW-1185">Reference proteome</keyword>
<protein>
    <submittedName>
        <fullName evidence="3">Uncharacterized protein</fullName>
    </submittedName>
</protein>
<evidence type="ECO:0000256" key="2">
    <source>
        <dbReference type="SAM" id="Phobius"/>
    </source>
</evidence>
<keyword evidence="2" id="KW-1133">Transmembrane helix</keyword>
<evidence type="ECO:0000313" key="4">
    <source>
        <dbReference type="Proteomes" id="UP000094828"/>
    </source>
</evidence>
<organism evidence="3 4">
    <name type="scientific">Planctopirus hydrillae</name>
    <dbReference type="NCBI Taxonomy" id="1841610"/>
    <lineage>
        <taxon>Bacteria</taxon>
        <taxon>Pseudomonadati</taxon>
        <taxon>Planctomycetota</taxon>
        <taxon>Planctomycetia</taxon>
        <taxon>Planctomycetales</taxon>
        <taxon>Planctomycetaceae</taxon>
        <taxon>Planctopirus</taxon>
    </lineage>
</organism>
<feature type="region of interest" description="Disordered" evidence="1">
    <location>
        <begin position="184"/>
        <end position="210"/>
    </location>
</feature>
<name>A0A1C3E9R2_9PLAN</name>
<keyword evidence="2" id="KW-0812">Transmembrane</keyword>
<dbReference type="EMBL" id="LYDR01000116">
    <property type="protein sequence ID" value="ODA29960.1"/>
    <property type="molecule type" value="Genomic_DNA"/>
</dbReference>
<evidence type="ECO:0000313" key="3">
    <source>
        <dbReference type="EMBL" id="ODA29960.1"/>
    </source>
</evidence>
<proteinExistence type="predicted"/>
<gene>
    <name evidence="3" type="ORF">A6X21_06355</name>
</gene>
<reference evidence="3 4" key="1">
    <citation type="submission" date="2016-05" db="EMBL/GenBank/DDBJ databases">
        <title>Genomic and physiological characterization of Planctopirus sp. isolated from fresh water lake.</title>
        <authorList>
            <person name="Subhash Y."/>
            <person name="Ramana C."/>
        </authorList>
    </citation>
    <scope>NUCLEOTIDE SEQUENCE [LARGE SCALE GENOMIC DNA]</scope>
    <source>
        <strain evidence="3 4">JC280</strain>
    </source>
</reference>
<dbReference type="RefSeq" id="WP_068848827.1">
    <property type="nucleotide sequence ID" value="NZ_LYDR01000116.1"/>
</dbReference>
<feature type="transmembrane region" description="Helical" evidence="2">
    <location>
        <begin position="7"/>
        <end position="24"/>
    </location>
</feature>
<dbReference type="AlphaFoldDB" id="A0A1C3E9R2"/>
<comment type="caution">
    <text evidence="3">The sequence shown here is derived from an EMBL/GenBank/DDBJ whole genome shotgun (WGS) entry which is preliminary data.</text>
</comment>
<evidence type="ECO:0000256" key="1">
    <source>
        <dbReference type="SAM" id="MobiDB-lite"/>
    </source>
</evidence>
<sequence length="210" mass="23080">MDIIKAFLTYCAAGILLYLGWTMAQGPRLAMLGYQVPGMSSEGALVLNVLCGLMAIGLWLLALWPLSAAWQMTFATRKMRGNRPKPVSMGEIQSGIVTRKYLNVQLSQITGIGWILGFVSILSVISLVELGRWLFGVDWNDPAIQRIPRLLKMVGALAAIAGAIAVYAAGYWILERMGITVVERDQQGSPRGPTRKRKKKRPLGPPLEEL</sequence>
<accession>A0A1C3E9R2</accession>
<feature type="compositionally biased region" description="Basic residues" evidence="1">
    <location>
        <begin position="193"/>
        <end position="202"/>
    </location>
</feature>
<feature type="transmembrane region" description="Helical" evidence="2">
    <location>
        <begin position="44"/>
        <end position="70"/>
    </location>
</feature>
<keyword evidence="2" id="KW-0472">Membrane</keyword>
<feature type="transmembrane region" description="Helical" evidence="2">
    <location>
        <begin position="109"/>
        <end position="130"/>
    </location>
</feature>